<dbReference type="AlphaFoldDB" id="A0A2Z7AAN2"/>
<dbReference type="EMBL" id="KV017252">
    <property type="protein sequence ID" value="KZV18681.1"/>
    <property type="molecule type" value="Genomic_DNA"/>
</dbReference>
<reference evidence="1 2" key="1">
    <citation type="journal article" date="2015" name="Proc. Natl. Acad. Sci. U.S.A.">
        <title>The resurrection genome of Boea hygrometrica: A blueprint for survival of dehydration.</title>
        <authorList>
            <person name="Xiao L."/>
            <person name="Yang G."/>
            <person name="Zhang L."/>
            <person name="Yang X."/>
            <person name="Zhao S."/>
            <person name="Ji Z."/>
            <person name="Zhou Q."/>
            <person name="Hu M."/>
            <person name="Wang Y."/>
            <person name="Chen M."/>
            <person name="Xu Y."/>
            <person name="Jin H."/>
            <person name="Xiao X."/>
            <person name="Hu G."/>
            <person name="Bao F."/>
            <person name="Hu Y."/>
            <person name="Wan P."/>
            <person name="Li L."/>
            <person name="Deng X."/>
            <person name="Kuang T."/>
            <person name="Xiang C."/>
            <person name="Zhu J.K."/>
            <person name="Oliver M.J."/>
            <person name="He Y."/>
        </authorList>
    </citation>
    <scope>NUCLEOTIDE SEQUENCE [LARGE SCALE GENOMIC DNA]</scope>
    <source>
        <strain evidence="2">cv. XS01</strain>
    </source>
</reference>
<proteinExistence type="predicted"/>
<dbReference type="Proteomes" id="UP000250235">
    <property type="component" value="Unassembled WGS sequence"/>
</dbReference>
<keyword evidence="2" id="KW-1185">Reference proteome</keyword>
<accession>A0A2Z7AAN2</accession>
<protein>
    <submittedName>
        <fullName evidence="1">Uncharacterized protein</fullName>
    </submittedName>
</protein>
<sequence length="96" mass="11290">MSTINTSGLFQLAPSTPKITSPKCQARRNMALTLYIGDNRLIKLSSDIRNWEQIPNITIKGNYWEFMRFQSKKKTEISSEYEQYRGQRLRIRGNLF</sequence>
<organism evidence="1 2">
    <name type="scientific">Dorcoceras hygrometricum</name>
    <dbReference type="NCBI Taxonomy" id="472368"/>
    <lineage>
        <taxon>Eukaryota</taxon>
        <taxon>Viridiplantae</taxon>
        <taxon>Streptophyta</taxon>
        <taxon>Embryophyta</taxon>
        <taxon>Tracheophyta</taxon>
        <taxon>Spermatophyta</taxon>
        <taxon>Magnoliopsida</taxon>
        <taxon>eudicotyledons</taxon>
        <taxon>Gunneridae</taxon>
        <taxon>Pentapetalae</taxon>
        <taxon>asterids</taxon>
        <taxon>lamiids</taxon>
        <taxon>Lamiales</taxon>
        <taxon>Gesneriaceae</taxon>
        <taxon>Didymocarpoideae</taxon>
        <taxon>Trichosporeae</taxon>
        <taxon>Loxocarpinae</taxon>
        <taxon>Dorcoceras</taxon>
    </lineage>
</organism>
<evidence type="ECO:0000313" key="1">
    <source>
        <dbReference type="EMBL" id="KZV18681.1"/>
    </source>
</evidence>
<name>A0A2Z7AAN2_9LAMI</name>
<gene>
    <name evidence="1" type="ORF">F511_40325</name>
</gene>
<evidence type="ECO:0000313" key="2">
    <source>
        <dbReference type="Proteomes" id="UP000250235"/>
    </source>
</evidence>